<comment type="caution">
    <text evidence="1">The sequence shown here is derived from an EMBL/GenBank/DDBJ whole genome shotgun (WGS) entry which is preliminary data.</text>
</comment>
<name>A0AA37T5Y6_9GAMM</name>
<keyword evidence="2" id="KW-1185">Reference proteome</keyword>
<evidence type="ECO:0000313" key="2">
    <source>
        <dbReference type="Proteomes" id="UP001156870"/>
    </source>
</evidence>
<gene>
    <name evidence="1" type="ORF">GCM10007877_21160</name>
</gene>
<reference evidence="1 2" key="1">
    <citation type="journal article" date="2014" name="Int. J. Syst. Evol. Microbiol.">
        <title>Complete genome sequence of Corynebacterium casei LMG S-19264T (=DSM 44701T), isolated from a smear-ripened cheese.</title>
        <authorList>
            <consortium name="US DOE Joint Genome Institute (JGI-PGF)"/>
            <person name="Walter F."/>
            <person name="Albersmeier A."/>
            <person name="Kalinowski J."/>
            <person name="Ruckert C."/>
        </authorList>
    </citation>
    <scope>NUCLEOTIDE SEQUENCE [LARGE SCALE GENOMIC DNA]</scope>
    <source>
        <strain evidence="1 2">NBRC 110095</strain>
    </source>
</reference>
<dbReference type="EMBL" id="BSPD01000045">
    <property type="protein sequence ID" value="GLS26401.1"/>
    <property type="molecule type" value="Genomic_DNA"/>
</dbReference>
<dbReference type="Proteomes" id="UP001156870">
    <property type="component" value="Unassembled WGS sequence"/>
</dbReference>
<organism evidence="1 2">
    <name type="scientific">Marinibactrum halimedae</name>
    <dbReference type="NCBI Taxonomy" id="1444977"/>
    <lineage>
        <taxon>Bacteria</taxon>
        <taxon>Pseudomonadati</taxon>
        <taxon>Pseudomonadota</taxon>
        <taxon>Gammaproteobacteria</taxon>
        <taxon>Cellvibrionales</taxon>
        <taxon>Cellvibrionaceae</taxon>
        <taxon>Marinibactrum</taxon>
    </lineage>
</organism>
<evidence type="ECO:0000313" key="1">
    <source>
        <dbReference type="EMBL" id="GLS26401.1"/>
    </source>
</evidence>
<proteinExistence type="predicted"/>
<dbReference type="RefSeq" id="WP_232594721.1">
    <property type="nucleotide sequence ID" value="NZ_BSPD01000045.1"/>
</dbReference>
<protein>
    <recommendedName>
        <fullName evidence="3">Nucleotidyltransferase family protein</fullName>
    </recommendedName>
</protein>
<accession>A0AA37T5Y6</accession>
<evidence type="ECO:0008006" key="3">
    <source>
        <dbReference type="Google" id="ProtNLM"/>
    </source>
</evidence>
<sequence>MKKYYDIGNGTLSRPIIDKALKRLAQLLSEQNKHVELVAAGGVISVMLFGSRQMTRDIDVIIPQKDKALIAGLVETVAKEQNLPSGNHAWLNDGVSFFGLQTRSNKKIFDHPNLVVFTASWYELLGMKLSGAWRRDADFNDAVHILRQIGSKDKEKALKESIRYKNFSPHTDDQTYKKRFDRTWKDAFE</sequence>
<dbReference type="AlphaFoldDB" id="A0AA37T5Y6"/>